<proteinExistence type="predicted"/>
<dbReference type="AlphaFoldDB" id="A0A336MNZ7"/>
<reference evidence="2" key="1">
    <citation type="submission" date="2018-07" db="EMBL/GenBank/DDBJ databases">
        <authorList>
            <person name="Quirk P.G."/>
            <person name="Krulwich T.A."/>
        </authorList>
    </citation>
    <scope>NUCLEOTIDE SEQUENCE</scope>
</reference>
<gene>
    <name evidence="2" type="primary">CSON003469</name>
</gene>
<name>A0A336MNZ7_CULSO</name>
<protein>
    <submittedName>
        <fullName evidence="2">CSON003469 protein</fullName>
    </submittedName>
</protein>
<feature type="region of interest" description="Disordered" evidence="1">
    <location>
        <begin position="1"/>
        <end position="33"/>
    </location>
</feature>
<organism evidence="2">
    <name type="scientific">Culicoides sonorensis</name>
    <name type="common">Biting midge</name>
    <dbReference type="NCBI Taxonomy" id="179676"/>
    <lineage>
        <taxon>Eukaryota</taxon>
        <taxon>Metazoa</taxon>
        <taxon>Ecdysozoa</taxon>
        <taxon>Arthropoda</taxon>
        <taxon>Hexapoda</taxon>
        <taxon>Insecta</taxon>
        <taxon>Pterygota</taxon>
        <taxon>Neoptera</taxon>
        <taxon>Endopterygota</taxon>
        <taxon>Diptera</taxon>
        <taxon>Nematocera</taxon>
        <taxon>Chironomoidea</taxon>
        <taxon>Ceratopogonidae</taxon>
        <taxon>Ceratopogoninae</taxon>
        <taxon>Culicoides</taxon>
        <taxon>Monoculicoides</taxon>
    </lineage>
</organism>
<sequence>MNNHQHSLLWKNHISKTNTAKNKTTTSANTQKEILNNQDTDDLKVIQLIQLQIKRRKKRI</sequence>
<evidence type="ECO:0000256" key="1">
    <source>
        <dbReference type="SAM" id="MobiDB-lite"/>
    </source>
</evidence>
<dbReference type="VEuPathDB" id="VectorBase:CSON003469"/>
<feature type="compositionally biased region" description="Low complexity" evidence="1">
    <location>
        <begin position="15"/>
        <end position="30"/>
    </location>
</feature>
<dbReference type="EMBL" id="UFQT01001632">
    <property type="protein sequence ID" value="SSX31261.1"/>
    <property type="molecule type" value="Genomic_DNA"/>
</dbReference>
<evidence type="ECO:0000313" key="2">
    <source>
        <dbReference type="EMBL" id="SSX31261.1"/>
    </source>
</evidence>
<accession>A0A336MNZ7</accession>